<keyword evidence="2" id="KW-1185">Reference proteome</keyword>
<protein>
    <submittedName>
        <fullName evidence="1">Uncharacterized protein</fullName>
    </submittedName>
</protein>
<dbReference type="Proteomes" id="UP000191933">
    <property type="component" value="Unassembled WGS sequence"/>
</dbReference>
<dbReference type="AlphaFoldDB" id="A0A9W5B846"/>
<reference evidence="1 2" key="1">
    <citation type="submission" date="2016-01" db="EMBL/GenBank/DDBJ databases">
        <authorList>
            <person name="Regsiter A."/>
            <person name="william w."/>
        </authorList>
    </citation>
    <scope>NUCLEOTIDE SEQUENCE [LARGE SCALE GENOMIC DNA]</scope>
    <source>
        <strain evidence="1 2">CFBP 5494</strain>
    </source>
</reference>
<organism evidence="1 2">
    <name type="scientific">Agrobacterium genomosp. 2 str. CFBP 5494</name>
    <dbReference type="NCBI Taxonomy" id="1183436"/>
    <lineage>
        <taxon>Bacteria</taxon>
        <taxon>Pseudomonadati</taxon>
        <taxon>Pseudomonadota</taxon>
        <taxon>Alphaproteobacteria</taxon>
        <taxon>Hyphomicrobiales</taxon>
        <taxon>Rhizobiaceae</taxon>
        <taxon>Rhizobium/Agrobacterium group</taxon>
        <taxon>Agrobacterium</taxon>
        <taxon>Agrobacterium tumefaciens complex</taxon>
    </lineage>
</organism>
<evidence type="ECO:0000313" key="2">
    <source>
        <dbReference type="Proteomes" id="UP000191933"/>
    </source>
</evidence>
<comment type="caution">
    <text evidence="1">The sequence shown here is derived from an EMBL/GenBank/DDBJ whole genome shotgun (WGS) entry which is preliminary data.</text>
</comment>
<name>A0A9W5B846_9HYPH</name>
<accession>A0A9W5B846</accession>
<evidence type="ECO:0000313" key="1">
    <source>
        <dbReference type="EMBL" id="CUX03356.1"/>
    </source>
</evidence>
<sequence length="152" mass="17233">MCIPARRTPFRRKADVLLRRRYRAPSLKGGKPPNWRDMMPLRGVRASPERRPQFLLTAPVETATQSLMGNGYKEVATPGSALVLTHQGTDNRVGASFVVLTRRMVARIEEADNRENALFRKIVRAVETRGTGCLVIAMPRRHFLPWRLSLLS</sequence>
<gene>
    <name evidence="1" type="ORF">AGR2A_pb10123</name>
</gene>
<dbReference type="EMBL" id="FBVY01000047">
    <property type="protein sequence ID" value="CUX03356.1"/>
    <property type="molecule type" value="Genomic_DNA"/>
</dbReference>
<proteinExistence type="predicted"/>